<dbReference type="Pfam" id="PF15461">
    <property type="entry name" value="BCD"/>
    <property type="match status" value="1"/>
</dbReference>
<feature type="transmembrane region" description="Helical" evidence="1">
    <location>
        <begin position="12"/>
        <end position="33"/>
    </location>
</feature>
<dbReference type="GO" id="GO:0016702">
    <property type="term" value="F:oxidoreductase activity, acting on single donors with incorporation of molecular oxygen, incorporation of two atoms of oxygen"/>
    <property type="evidence" value="ECO:0007669"/>
    <property type="project" value="InterPro"/>
</dbReference>
<protein>
    <submittedName>
        <fullName evidence="2">Unannotated protein</fullName>
    </submittedName>
</protein>
<feature type="transmembrane region" description="Helical" evidence="1">
    <location>
        <begin position="289"/>
        <end position="307"/>
    </location>
</feature>
<evidence type="ECO:0000313" key="2">
    <source>
        <dbReference type="EMBL" id="CAB4728908.1"/>
    </source>
</evidence>
<feature type="transmembrane region" description="Helical" evidence="1">
    <location>
        <begin position="133"/>
        <end position="151"/>
    </location>
</feature>
<organism evidence="2">
    <name type="scientific">freshwater metagenome</name>
    <dbReference type="NCBI Taxonomy" id="449393"/>
    <lineage>
        <taxon>unclassified sequences</taxon>
        <taxon>metagenomes</taxon>
        <taxon>ecological metagenomes</taxon>
    </lineage>
</organism>
<keyword evidence="1" id="KW-0812">Transmembrane</keyword>
<proteinExistence type="inferred from homology"/>
<gene>
    <name evidence="2" type="ORF">UFOPK2788_00056</name>
</gene>
<evidence type="ECO:0000256" key="1">
    <source>
        <dbReference type="SAM" id="Phobius"/>
    </source>
</evidence>
<keyword evidence="1" id="KW-1133">Transmembrane helix</keyword>
<feature type="transmembrane region" description="Helical" evidence="1">
    <location>
        <begin position="39"/>
        <end position="58"/>
    </location>
</feature>
<dbReference type="InterPro" id="IPR022270">
    <property type="entry name" value="Blh_diox"/>
</dbReference>
<dbReference type="AlphaFoldDB" id="A0A6J6S2K2"/>
<dbReference type="HAMAP" id="MF_02093">
    <property type="entry name" value="Beta_carotene_diox"/>
    <property type="match status" value="1"/>
</dbReference>
<feature type="transmembrane region" description="Helical" evidence="1">
    <location>
        <begin position="256"/>
        <end position="277"/>
    </location>
</feature>
<feature type="transmembrane region" description="Helical" evidence="1">
    <location>
        <begin position="173"/>
        <end position="193"/>
    </location>
</feature>
<name>A0A6J6S2K2_9ZZZZ</name>
<feature type="transmembrane region" description="Helical" evidence="1">
    <location>
        <begin position="97"/>
        <end position="118"/>
    </location>
</feature>
<keyword evidence="1" id="KW-0472">Membrane</keyword>
<feature type="transmembrane region" description="Helical" evidence="1">
    <location>
        <begin position="70"/>
        <end position="91"/>
    </location>
</feature>
<sequence>MNGSRSVFKSSRNFSTLAIAFGIVISSALGLLIDSGNLGWQIILAVIALSIGIPHGAVDHLVAMPRTSNLKFVALIIGYVLVAVISVLAILHWNILGFQLVLVMSVLHFGFGDVAFIAEKDRLDNKARMSSKLLNMLAITSGAVPVLIPLLKSSTARALESINPELVAWAEDFAPQLKFLIFFFLAATIILLVKESRHRELIDLIFLTGLALVAPPLIAFAFYFGCWHAIRHTARLTLLLPKSISAAKENRPIKSFASAVIPGLPALLGTILVALIFSIKDSSNLDGSYLWYLLVVVWALTVPHMMVTARIDQKALA</sequence>
<dbReference type="NCBIfam" id="TIGR03753">
    <property type="entry name" value="blh_monoox"/>
    <property type="match status" value="1"/>
</dbReference>
<reference evidence="2" key="1">
    <citation type="submission" date="2020-05" db="EMBL/GenBank/DDBJ databases">
        <authorList>
            <person name="Chiriac C."/>
            <person name="Salcher M."/>
            <person name="Ghai R."/>
            <person name="Kavagutti S V."/>
        </authorList>
    </citation>
    <scope>NUCLEOTIDE SEQUENCE</scope>
</reference>
<dbReference type="EMBL" id="CAEZYV010000004">
    <property type="protein sequence ID" value="CAB4728908.1"/>
    <property type="molecule type" value="Genomic_DNA"/>
</dbReference>
<feature type="transmembrane region" description="Helical" evidence="1">
    <location>
        <begin position="205"/>
        <end position="230"/>
    </location>
</feature>
<accession>A0A6J6S2K2</accession>